<keyword evidence="10" id="KW-1185">Reference proteome</keyword>
<dbReference type="Gene3D" id="3.40.30.10">
    <property type="entry name" value="Glutaredoxin"/>
    <property type="match status" value="1"/>
</dbReference>
<comment type="function">
    <text evidence="6">Thiol-specific peroxidase that catalyzes the reduction of hydrogen peroxide and organic hydroperoxides to water and alcohols, respectively. Plays a role in cell protection against oxidative stress by detoxifying peroxides.</text>
</comment>
<dbReference type="InterPro" id="IPR037944">
    <property type="entry name" value="PRX5-like"/>
</dbReference>
<evidence type="ECO:0000256" key="2">
    <source>
        <dbReference type="ARBA" id="ARBA00022862"/>
    </source>
</evidence>
<evidence type="ECO:0000256" key="1">
    <source>
        <dbReference type="ARBA" id="ARBA00022559"/>
    </source>
</evidence>
<dbReference type="EMBL" id="CP015367">
    <property type="protein sequence ID" value="APT32686.1"/>
    <property type="molecule type" value="Genomic_DNA"/>
</dbReference>
<dbReference type="PROSITE" id="PS51352">
    <property type="entry name" value="THIOREDOXIN_2"/>
    <property type="match status" value="1"/>
</dbReference>
<dbReference type="FunFam" id="3.40.30.10:FF:000020">
    <property type="entry name" value="Peroxiredoxin"/>
    <property type="match status" value="1"/>
</dbReference>
<feature type="active site" description="Cysteine sulfenic acid (-SOH) intermediate" evidence="5">
    <location>
        <position position="123"/>
    </location>
</feature>
<dbReference type="PANTHER" id="PTHR10430:SF16">
    <property type="entry name" value="PEROXIREDOXIN-5, MITOCHONDRIAL"/>
    <property type="match status" value="1"/>
</dbReference>
<dbReference type="AlphaFoldDB" id="A0AAE8L7Z1"/>
<dbReference type="KEGG" id="mphy:MCBMB27_03395"/>
<dbReference type="GO" id="GO:0005737">
    <property type="term" value="C:cytoplasm"/>
    <property type="evidence" value="ECO:0007669"/>
    <property type="project" value="TreeGrafter"/>
</dbReference>
<accession>A0AAE8L7Z1</accession>
<evidence type="ECO:0000313" key="9">
    <source>
        <dbReference type="EMBL" id="SFH26927.1"/>
    </source>
</evidence>
<gene>
    <name evidence="8" type="ORF">MCBMB27_03395</name>
    <name evidence="9" type="ORF">SAMN05192567_11884</name>
</gene>
<name>A0AAE8L7Z1_9HYPH</name>
<comment type="catalytic activity">
    <reaction evidence="6">
        <text>a hydroperoxide + 2 glutathione = an alcohol + glutathione disulfide + H2O</text>
        <dbReference type="Rhea" id="RHEA:62632"/>
        <dbReference type="ChEBI" id="CHEBI:15377"/>
        <dbReference type="ChEBI" id="CHEBI:30879"/>
        <dbReference type="ChEBI" id="CHEBI:35924"/>
        <dbReference type="ChEBI" id="CHEBI:57925"/>
        <dbReference type="ChEBI" id="CHEBI:58297"/>
        <dbReference type="EC" id="1.11.1.27"/>
    </reaction>
</comment>
<reference evidence="9 11" key="2">
    <citation type="submission" date="2016-10" db="EMBL/GenBank/DDBJ databases">
        <authorList>
            <person name="Varghese N."/>
            <person name="Submissions S."/>
        </authorList>
    </citation>
    <scope>NUCLEOTIDE SEQUENCE [LARGE SCALE GENOMIC DNA]</scope>
    <source>
        <strain evidence="9 11">CBMB27</strain>
    </source>
</reference>
<dbReference type="CDD" id="cd03013">
    <property type="entry name" value="PRX5_like"/>
    <property type="match status" value="1"/>
</dbReference>
<evidence type="ECO:0000313" key="8">
    <source>
        <dbReference type="EMBL" id="APT32686.1"/>
    </source>
</evidence>
<comment type="similarity">
    <text evidence="6">Belongs to the peroxiredoxin family. Prx5 subfamily.</text>
</comment>
<evidence type="ECO:0000259" key="7">
    <source>
        <dbReference type="PROSITE" id="PS51352"/>
    </source>
</evidence>
<dbReference type="SUPFAM" id="SSF52833">
    <property type="entry name" value="Thioredoxin-like"/>
    <property type="match status" value="1"/>
</dbReference>
<feature type="domain" description="Thioredoxin" evidence="7">
    <location>
        <begin position="77"/>
        <end position="234"/>
    </location>
</feature>
<evidence type="ECO:0000256" key="3">
    <source>
        <dbReference type="ARBA" id="ARBA00023002"/>
    </source>
</evidence>
<keyword evidence="2 6" id="KW-0049">Antioxidant</keyword>
<dbReference type="EC" id="1.11.1.27" evidence="6"/>
<protein>
    <recommendedName>
        <fullName evidence="6">Glutathione-dependent peroxiredoxin</fullName>
        <ecNumber evidence="6">1.11.1.27</ecNumber>
    </recommendedName>
</protein>
<reference evidence="8 10" key="1">
    <citation type="submission" date="2016-04" db="EMBL/GenBank/DDBJ databases">
        <title>Complete genome sequencing and analysis of CBMB27, Methylobacterium phyllosphaerae isolated from leaf tissues of rice (Oryza sativa L.).</title>
        <authorList>
            <person name="Lee Y."/>
            <person name="Hwangbo K."/>
            <person name="Chung H."/>
            <person name="Yoo J."/>
            <person name="Kim K.Y."/>
            <person name="Sa T.M."/>
            <person name="Um Y."/>
            <person name="Madhaiyan M."/>
        </authorList>
    </citation>
    <scope>NUCLEOTIDE SEQUENCE [LARGE SCALE GENOMIC DNA]</scope>
    <source>
        <strain evidence="8 10">CBMB27</strain>
    </source>
</reference>
<dbReference type="Proteomes" id="UP000185487">
    <property type="component" value="Chromosome"/>
</dbReference>
<dbReference type="Pfam" id="PF08534">
    <property type="entry name" value="Redoxin"/>
    <property type="match status" value="1"/>
</dbReference>
<evidence type="ECO:0000256" key="5">
    <source>
        <dbReference type="PIRSR" id="PIRSR637944-1"/>
    </source>
</evidence>
<dbReference type="EMBL" id="FOPK01000018">
    <property type="protein sequence ID" value="SFH26927.1"/>
    <property type="molecule type" value="Genomic_DNA"/>
</dbReference>
<evidence type="ECO:0000313" key="11">
    <source>
        <dbReference type="Proteomes" id="UP000199140"/>
    </source>
</evidence>
<dbReference type="GO" id="GO:0034599">
    <property type="term" value="P:cellular response to oxidative stress"/>
    <property type="evidence" value="ECO:0007669"/>
    <property type="project" value="InterPro"/>
</dbReference>
<dbReference type="GO" id="GO:0045454">
    <property type="term" value="P:cell redox homeostasis"/>
    <property type="evidence" value="ECO:0007669"/>
    <property type="project" value="TreeGrafter"/>
</dbReference>
<dbReference type="GO" id="GO:0008379">
    <property type="term" value="F:thioredoxin peroxidase activity"/>
    <property type="evidence" value="ECO:0007669"/>
    <property type="project" value="InterPro"/>
</dbReference>
<dbReference type="Proteomes" id="UP000199140">
    <property type="component" value="Unassembled WGS sequence"/>
</dbReference>
<evidence type="ECO:0000313" key="10">
    <source>
        <dbReference type="Proteomes" id="UP000185487"/>
    </source>
</evidence>
<proteinExistence type="inferred from homology"/>
<evidence type="ECO:0000256" key="6">
    <source>
        <dbReference type="RuleBase" id="RU366011"/>
    </source>
</evidence>
<keyword evidence="4 6" id="KW-0676">Redox-active center</keyword>
<evidence type="ECO:0000256" key="4">
    <source>
        <dbReference type="ARBA" id="ARBA00023284"/>
    </source>
</evidence>
<keyword evidence="1 6" id="KW-0575">Peroxidase</keyword>
<dbReference type="GO" id="GO:0042744">
    <property type="term" value="P:hydrogen peroxide catabolic process"/>
    <property type="evidence" value="ECO:0007669"/>
    <property type="project" value="TreeGrafter"/>
</dbReference>
<dbReference type="InterPro" id="IPR036249">
    <property type="entry name" value="Thioredoxin-like_sf"/>
</dbReference>
<keyword evidence="3 6" id="KW-0560">Oxidoreductase</keyword>
<sequence length="234" mass="24978">MVTAGFVPSPTLDVGEQRARIERSHKIKRLGIKRLGPCVWFKPDWAASSTGIPCHARSGALLTRAIPARDNEGPAMIQVGDHLPQATFRVIGPEGPIARTTDDVFKGRRVVLIGVPGAFTPSCHRNHLPGFVTHKDEILGRGVDAIAVTSVNDVFVLDAWSKASGAEGLEFLADGNADFAKAIGLEMDGTGFGLGMRSKRYSMLVEDGVVRILNVEETPSKAEASGAEALLKVL</sequence>
<dbReference type="InterPro" id="IPR013740">
    <property type="entry name" value="Redoxin"/>
</dbReference>
<dbReference type="PANTHER" id="PTHR10430">
    <property type="entry name" value="PEROXIREDOXIN"/>
    <property type="match status" value="1"/>
</dbReference>
<dbReference type="InterPro" id="IPR013766">
    <property type="entry name" value="Thioredoxin_domain"/>
</dbReference>
<organism evidence="9 11">
    <name type="scientific">Methylobacterium phyllosphaerae</name>
    <dbReference type="NCBI Taxonomy" id="418223"/>
    <lineage>
        <taxon>Bacteria</taxon>
        <taxon>Pseudomonadati</taxon>
        <taxon>Pseudomonadota</taxon>
        <taxon>Alphaproteobacteria</taxon>
        <taxon>Hyphomicrobiales</taxon>
        <taxon>Methylobacteriaceae</taxon>
        <taxon>Methylobacterium</taxon>
    </lineage>
</organism>